<dbReference type="STRING" id="995034.SAMN05216219_1050"/>
<dbReference type="GO" id="GO:0006260">
    <property type="term" value="P:DNA replication"/>
    <property type="evidence" value="ECO:0007669"/>
    <property type="project" value="InterPro"/>
</dbReference>
<dbReference type="GO" id="GO:0003697">
    <property type="term" value="F:single-stranded DNA binding"/>
    <property type="evidence" value="ECO:0007669"/>
    <property type="project" value="InterPro"/>
</dbReference>
<dbReference type="GO" id="GO:0009295">
    <property type="term" value="C:nucleoid"/>
    <property type="evidence" value="ECO:0007669"/>
    <property type="project" value="TreeGrafter"/>
</dbReference>
<dbReference type="PROSITE" id="PS50935">
    <property type="entry name" value="SSB"/>
    <property type="match status" value="1"/>
</dbReference>
<name>A0A1I4ZTQ9_9MICO</name>
<dbReference type="Gene3D" id="2.40.50.140">
    <property type="entry name" value="Nucleic acid-binding proteins"/>
    <property type="match status" value="1"/>
</dbReference>
<dbReference type="RefSeq" id="WP_177216728.1">
    <property type="nucleotide sequence ID" value="NZ_FOVM01000002.1"/>
</dbReference>
<sequence>MTDTITLTGLVATVPSVVNQDDKVPFISFRLASNQRYFDRRTSQWVAGDTNWYTVSAFRALAVNAAASVHKGDRVLVTGRLKVRRWEAGEKNGLSVDVEADSIGHDLMWGTARFERTTQRDPAPPPDIQPATVSPSTDGGTPVPDLPTTSSQGGQEAWGVTVPGRQTDDLVGASAETIDVPF</sequence>
<evidence type="ECO:0000313" key="4">
    <source>
        <dbReference type="EMBL" id="SFN53390.1"/>
    </source>
</evidence>
<keyword evidence="1 2" id="KW-0238">DNA-binding</keyword>
<keyword evidence="5" id="KW-1185">Reference proteome</keyword>
<dbReference type="AlphaFoldDB" id="A0A1I4ZTQ9"/>
<dbReference type="CDD" id="cd04496">
    <property type="entry name" value="SSB_OBF"/>
    <property type="match status" value="1"/>
</dbReference>
<dbReference type="EMBL" id="FOVM01000002">
    <property type="protein sequence ID" value="SFN53390.1"/>
    <property type="molecule type" value="Genomic_DNA"/>
</dbReference>
<feature type="region of interest" description="Disordered" evidence="3">
    <location>
        <begin position="117"/>
        <end position="182"/>
    </location>
</feature>
<dbReference type="SUPFAM" id="SSF50249">
    <property type="entry name" value="Nucleic acid-binding proteins"/>
    <property type="match status" value="1"/>
</dbReference>
<accession>A0A1I4ZTQ9</accession>
<gene>
    <name evidence="4" type="ORF">SAMN05216219_1050</name>
</gene>
<dbReference type="InterPro" id="IPR011344">
    <property type="entry name" value="ssDNA-bd"/>
</dbReference>
<dbReference type="Proteomes" id="UP000198867">
    <property type="component" value="Unassembled WGS sequence"/>
</dbReference>
<reference evidence="5" key="1">
    <citation type="submission" date="2016-10" db="EMBL/GenBank/DDBJ databases">
        <authorList>
            <person name="Varghese N."/>
            <person name="Submissions S."/>
        </authorList>
    </citation>
    <scope>NUCLEOTIDE SEQUENCE [LARGE SCALE GENOMIC DNA]</scope>
    <source>
        <strain evidence="5">CGMCC 1.11101</strain>
    </source>
</reference>
<dbReference type="InterPro" id="IPR000424">
    <property type="entry name" value="Primosome_PriB/ssb"/>
</dbReference>
<evidence type="ECO:0000313" key="5">
    <source>
        <dbReference type="Proteomes" id="UP000198867"/>
    </source>
</evidence>
<dbReference type="Pfam" id="PF00436">
    <property type="entry name" value="SSB"/>
    <property type="match status" value="1"/>
</dbReference>
<evidence type="ECO:0000256" key="1">
    <source>
        <dbReference type="ARBA" id="ARBA00023125"/>
    </source>
</evidence>
<evidence type="ECO:0000256" key="2">
    <source>
        <dbReference type="PROSITE-ProRule" id="PRU00252"/>
    </source>
</evidence>
<dbReference type="PANTHER" id="PTHR10302">
    <property type="entry name" value="SINGLE-STRANDED DNA-BINDING PROTEIN"/>
    <property type="match status" value="1"/>
</dbReference>
<protein>
    <submittedName>
        <fullName evidence="4">Single-strand DNA-binding protein</fullName>
    </submittedName>
</protein>
<organism evidence="4 5">
    <name type="scientific">Mycetocola miduiensis</name>
    <dbReference type="NCBI Taxonomy" id="995034"/>
    <lineage>
        <taxon>Bacteria</taxon>
        <taxon>Bacillati</taxon>
        <taxon>Actinomycetota</taxon>
        <taxon>Actinomycetes</taxon>
        <taxon>Micrococcales</taxon>
        <taxon>Microbacteriaceae</taxon>
        <taxon>Mycetocola</taxon>
    </lineage>
</organism>
<dbReference type="InterPro" id="IPR012340">
    <property type="entry name" value="NA-bd_OB-fold"/>
</dbReference>
<dbReference type="PANTHER" id="PTHR10302:SF0">
    <property type="entry name" value="SINGLE-STRANDED DNA-BINDING PROTEIN, MITOCHONDRIAL"/>
    <property type="match status" value="1"/>
</dbReference>
<proteinExistence type="predicted"/>
<evidence type="ECO:0000256" key="3">
    <source>
        <dbReference type="SAM" id="MobiDB-lite"/>
    </source>
</evidence>